<protein>
    <submittedName>
        <fullName evidence="2">Pr139</fullName>
    </submittedName>
</protein>
<dbReference type="RefSeq" id="NP_064246.1">
    <property type="nucleotide sequence ID" value="NC_002512.2"/>
</dbReference>
<feature type="region of interest" description="Disordered" evidence="1">
    <location>
        <begin position="75"/>
        <end position="140"/>
    </location>
</feature>
<reference evidence="2 3" key="7">
    <citation type="journal article" date="1999" name="J. Virol.">
        <title>Deletion of the R78 G protein-coupled receptor gene from rat cytomegalovirus results in an attenuated, syncytium-inducing mutant strain.</title>
        <authorList>
            <person name="Beisser P.S."/>
            <person name="Grauls G."/>
            <person name="Bruggeman C.A."/>
            <person name="Vink C."/>
        </authorList>
    </citation>
    <scope>NUCLEOTIDE SEQUENCE [LARGE SCALE GENOMIC DNA]</scope>
    <source>
        <strain evidence="2 3">Maastricht</strain>
    </source>
</reference>
<evidence type="ECO:0000313" key="3">
    <source>
        <dbReference type="Proteomes" id="UP000008288"/>
    </source>
</evidence>
<accession>Q9DW56</accession>
<reference evidence="2 3" key="9">
    <citation type="journal article" date="2000" name="J. Virol.">
        <title>Complete DNA sequence of the rat cytomegalovirus genome.</title>
        <authorList>
            <person name="Vink C."/>
            <person name="Beuken E."/>
            <person name="Bruggeman C.A."/>
        </authorList>
    </citation>
    <scope>NUCLEOTIDE SEQUENCE [LARGE SCALE GENOMIC DNA]</scope>
    <source>
        <strain evidence="2 3">Maastricht</strain>
    </source>
</reference>
<reference evidence="2 3" key="6">
    <citation type="journal article" date="1999" name="J. Gen. Virol.">
        <title>The rat cytomegalovirus R32 gene encodes a virion-associated protein that elicits a strong humoral immune response in infected rats.</title>
        <authorList>
            <person name="Beuken E."/>
            <person name="Grauls G."/>
            <person name="Bruggeman C.A."/>
            <person name="Vink C."/>
        </authorList>
    </citation>
    <scope>NUCLEOTIDE SEQUENCE [LARGE SCALE GENOMIC DNA]</scope>
    <source>
        <strain evidence="2 3">Maastricht</strain>
    </source>
</reference>
<proteinExistence type="predicted"/>
<reference evidence="2 3" key="10">
    <citation type="journal article" date="2000" name="Virus Res.">
        <title>Rat cytomegalovirus R89 is a highly conserved gene which expresses a spliced transcript.</title>
        <authorList>
            <person name="Gruijthuijsen Y.K."/>
            <person name="Beuken E."/>
            <person name="Bruggeman C.A."/>
            <person name="Vink C."/>
        </authorList>
    </citation>
    <scope>NUCLEOTIDE SEQUENCE [LARGE SCALE GENOMIC DNA]</scope>
    <source>
        <strain evidence="2 3">Maastricht</strain>
    </source>
</reference>
<reference evidence="2 3" key="3">
    <citation type="journal article" date="1997" name="J. Gen. Virol.">
        <title>Cloning and functional characterization of the origin of lytic-phase DNA replication of rat cytomegalovirus.</title>
        <authorList>
            <person name="Vink C."/>
            <person name="Beuken E."/>
            <person name="Bruggeman C.A."/>
        </authorList>
    </citation>
    <scope>NUCLEOTIDE SEQUENCE [LARGE SCALE GENOMIC DNA]</scope>
    <source>
        <strain evidence="2 3">Maastricht</strain>
    </source>
</reference>
<evidence type="ECO:0000256" key="1">
    <source>
        <dbReference type="SAM" id="MobiDB-lite"/>
    </source>
</evidence>
<organism evidence="2 3">
    <name type="scientific">Rat cytomegalovirus (strain Maastricht)</name>
    <dbReference type="NCBI Taxonomy" id="79700"/>
    <lineage>
        <taxon>Viruses</taxon>
        <taxon>Duplodnaviria</taxon>
        <taxon>Heunggongvirae</taxon>
        <taxon>Peploviricota</taxon>
        <taxon>Herviviricetes</taxon>
        <taxon>Herpesvirales</taxon>
        <taxon>Orthoherpesviridae</taxon>
        <taxon>Betaherpesvirinae</taxon>
        <taxon>Muromegalovirus</taxon>
        <taxon>Muromegalovirus muridbeta2</taxon>
        <taxon>Murid betaherpesvirus 2</taxon>
    </lineage>
</organism>
<reference evidence="2 3" key="1">
    <citation type="journal article" date="1996" name="J. Gen. Virol.">
        <title>Cloning and sequence analysis of the genes encoding DNA polymerase, glycoprotein B, ICP18.5 and major DNA-binding protein of rat cytomegalovirus.</title>
        <authorList>
            <person name="Beuken E."/>
            <person name="Slobbe R."/>
            <person name="Bruggeman C.A."/>
            <person name="Vink C."/>
        </authorList>
    </citation>
    <scope>NUCLEOTIDE SEQUENCE [LARGE SCALE GENOMIC DNA]</scope>
    <source>
        <strain evidence="2 3">Maastricht</strain>
    </source>
</reference>
<reference evidence="2 3" key="5">
    <citation type="journal article" date="1998" name="Virology">
        <title>The Maastricht strain and England strain of rat cytomegalovirus represent different betaherpesvirus species rather than strains.</title>
        <authorList>
            <person name="Beisser P.S."/>
            <person name="Kaptein S.J."/>
            <person name="Beuken E."/>
            <person name="Bruggeman C.A."/>
            <person name="Vink C."/>
        </authorList>
    </citation>
    <scope>NUCLEOTIDE SEQUENCE [LARGE SCALE GENOMIC DNA]</scope>
    <source>
        <strain evidence="2 3">Maastricht</strain>
    </source>
</reference>
<dbReference type="Proteomes" id="UP000008288">
    <property type="component" value="Segment"/>
</dbReference>
<evidence type="ECO:0000313" key="2">
    <source>
        <dbReference type="EMBL" id="AAF99234.1"/>
    </source>
</evidence>
<reference evidence="2 3" key="2">
    <citation type="journal article" date="1996" name="J. Virol.">
        <title>Structure of the rat cytomegalovirus genome termini.</title>
        <authorList>
            <person name="Vink C."/>
            <person name="Beuken E."/>
            <person name="Bruggeman C.A."/>
        </authorList>
    </citation>
    <scope>NUCLEOTIDE SEQUENCE [LARGE SCALE GENOMIC DNA]</scope>
    <source>
        <strain evidence="2 3">Maastricht</strain>
    </source>
</reference>
<dbReference type="InterPro" id="IPR003360">
    <property type="entry name" value="US22-like"/>
</dbReference>
<dbReference type="KEGG" id="vg:940320"/>
<dbReference type="GeneID" id="940320"/>
<gene>
    <name evidence="2" type="primary">r139</name>
</gene>
<reference evidence="2 3" key="4">
    <citation type="journal article" date="1998" name="J. Virol.">
        <title>The R33 G protein-coupled receptor gene of rat cytomegalovirus plays an essential role in the pathogenesis of viral infection.</title>
        <authorList>
            <person name="Beisser P.S."/>
            <person name="Vink C."/>
            <person name="Van Dam J.G."/>
            <person name="Grauls G."/>
            <person name="Vanherle S.J."/>
            <person name="Bruggeman C.A."/>
        </authorList>
    </citation>
    <scope>NUCLEOTIDE SEQUENCE [LARGE SCALE GENOMIC DNA]</scope>
    <source>
        <strain evidence="2 3">Maastricht</strain>
    </source>
</reference>
<reference evidence="2 3" key="8">
    <citation type="journal article" date="2000" name="J. Virol.">
        <title>The r144 major histocompatibility complex class I-like gene of rat cytomegalovirus is dispensable for both acute and long-term infection in the immunocompromised host.</title>
        <authorList>
            <person name="Beisser P.S."/>
            <person name="Kloover J.S."/>
            <person name="Grauls G.E."/>
            <person name="Blok M.J."/>
            <person name="Bruggeman C.A."/>
            <person name="Vink C."/>
        </authorList>
    </citation>
    <scope>NUCLEOTIDE SEQUENCE [LARGE SCALE GENOMIC DNA]</scope>
    <source>
        <strain evidence="2 3">Maastricht</strain>
    </source>
</reference>
<keyword evidence="3" id="KW-1185">Reference proteome</keyword>
<dbReference type="EMBL" id="AF232689">
    <property type="protein sequence ID" value="AAF99234.1"/>
    <property type="molecule type" value="Genomic_DNA"/>
</dbReference>
<name>Q9DW56_RCMVM</name>
<sequence length="655" mass="73554">MWSLRGALRRDVRFLGREHHEMPTEVWQDPTALEPGTFDEDFGCVDDDLDEKHIPLSRSPVYPPDDSLIKGVLGLSMSEEGRERGTRSGPLTGHDNMAALNFPDDEIAQTVSVRESREASGHRRHGSSDSDLGSDSGRSDNEIEIVQGHSWKSTALTVSKEIVEEHEKKNLSRRFFATVLRDFRTLYVALSNPNEIPERIRQLSGRALTLRFPEHWYLLPQPMNEIRVLFGVDLRAYICCDVAVARDVELIPLGACAARSPDLHYRETPCAILMDTEGRFFLYDAETEGLFLAAENLVELAHKGLSACEPAYRDGGATISLPRPRTAVKKILSACVIGLESVNAAVTSVRGTAIVLCDRASGSERILQIFDASELRRKPPFSELDDESCGAMMDYVEFRLAEEWVVLGGIGTYDNSGGFVFMVDIVVLLGVTGAVYGFGVEENDVYRLADDLSTLLRRGISPEPNRFDRDALGELRLERRALCPHEREGTRGDREPVVRQVARRDLRGWLRWQLRTGPDTDRCVQFAHLEEAKRQFRHPVSSLPVCVVTGESYQPKNESEQGYGVLAEGRRNFRCPRTRPDPTDEERRRQRELYQRMMCPPGPFVNQPEETYTGVIAERAARLAALQKSGTSLRLPAISRAATRVSRRGSPMSDR</sequence>
<organismHost>
    <name type="scientific">Rattus</name>
    <name type="common">rats</name>
    <dbReference type="NCBI Taxonomy" id="10114"/>
</organismHost>
<dbReference type="Pfam" id="PF02393">
    <property type="entry name" value="US22"/>
    <property type="match status" value="2"/>
</dbReference>
<dbReference type="OrthoDB" id="7254at10239"/>